<dbReference type="HOGENOM" id="CLU_2906992_0_0_1"/>
<accession>D6X134</accession>
<sequence length="62" mass="7177">MRHLGLHVVTGDKEEVVHRRAEQSRTLPPPLLSSALPQAGLHSCYNFTFRSLRTRFNREIHI</sequence>
<name>D6X134_TRICA</name>
<reference evidence="1 2" key="1">
    <citation type="journal article" date="2008" name="Nature">
        <title>The genome of the model beetle and pest Tribolium castaneum.</title>
        <authorList>
            <consortium name="Tribolium Genome Sequencing Consortium"/>
            <person name="Richards S."/>
            <person name="Gibbs R.A."/>
            <person name="Weinstock G.M."/>
            <person name="Brown S.J."/>
            <person name="Denell R."/>
            <person name="Beeman R.W."/>
            <person name="Gibbs R."/>
            <person name="Beeman R.W."/>
            <person name="Brown S.J."/>
            <person name="Bucher G."/>
            <person name="Friedrich M."/>
            <person name="Grimmelikhuijzen C.J."/>
            <person name="Klingler M."/>
            <person name="Lorenzen M."/>
            <person name="Richards S."/>
            <person name="Roth S."/>
            <person name="Schroder R."/>
            <person name="Tautz D."/>
            <person name="Zdobnov E.M."/>
            <person name="Muzny D."/>
            <person name="Gibbs R.A."/>
            <person name="Weinstock G.M."/>
            <person name="Attaway T."/>
            <person name="Bell S."/>
            <person name="Buhay C.J."/>
            <person name="Chandrabose M.N."/>
            <person name="Chavez D."/>
            <person name="Clerk-Blankenburg K.P."/>
            <person name="Cree A."/>
            <person name="Dao M."/>
            <person name="Davis C."/>
            <person name="Chacko J."/>
            <person name="Dinh H."/>
            <person name="Dugan-Rocha S."/>
            <person name="Fowler G."/>
            <person name="Garner T.T."/>
            <person name="Garnes J."/>
            <person name="Gnirke A."/>
            <person name="Hawes A."/>
            <person name="Hernandez J."/>
            <person name="Hines S."/>
            <person name="Holder M."/>
            <person name="Hume J."/>
            <person name="Jhangiani S.N."/>
            <person name="Joshi V."/>
            <person name="Khan Z.M."/>
            <person name="Jackson L."/>
            <person name="Kovar C."/>
            <person name="Kowis A."/>
            <person name="Lee S."/>
            <person name="Lewis L.R."/>
            <person name="Margolis J."/>
            <person name="Morgan M."/>
            <person name="Nazareth L.V."/>
            <person name="Nguyen N."/>
            <person name="Okwuonu G."/>
            <person name="Parker D."/>
            <person name="Richards S."/>
            <person name="Ruiz S.J."/>
            <person name="Santibanez J."/>
            <person name="Savard J."/>
            <person name="Scherer S.E."/>
            <person name="Schneider B."/>
            <person name="Sodergren E."/>
            <person name="Tautz D."/>
            <person name="Vattahil S."/>
            <person name="Villasana D."/>
            <person name="White C.S."/>
            <person name="Wright R."/>
            <person name="Park Y."/>
            <person name="Beeman R.W."/>
            <person name="Lord J."/>
            <person name="Oppert B."/>
            <person name="Lorenzen M."/>
            <person name="Brown S."/>
            <person name="Wang L."/>
            <person name="Savard J."/>
            <person name="Tautz D."/>
            <person name="Richards S."/>
            <person name="Weinstock G."/>
            <person name="Gibbs R.A."/>
            <person name="Liu Y."/>
            <person name="Worley K."/>
            <person name="Weinstock G."/>
            <person name="Elsik C.G."/>
            <person name="Reese J.T."/>
            <person name="Elhaik E."/>
            <person name="Landan G."/>
            <person name="Graur D."/>
            <person name="Arensburger P."/>
            <person name="Atkinson P."/>
            <person name="Beeman R.W."/>
            <person name="Beidler J."/>
            <person name="Brown S.J."/>
            <person name="Demuth J.P."/>
            <person name="Drury D.W."/>
            <person name="Du Y.Z."/>
            <person name="Fujiwara H."/>
            <person name="Lorenzen M."/>
            <person name="Maselli V."/>
            <person name="Osanai M."/>
            <person name="Park Y."/>
            <person name="Robertson H.M."/>
            <person name="Tu Z."/>
            <person name="Wang J.J."/>
            <person name="Wang S."/>
            <person name="Richards S."/>
            <person name="Song H."/>
            <person name="Zhang L."/>
            <person name="Sodergren E."/>
            <person name="Werner D."/>
            <person name="Stanke M."/>
            <person name="Morgenstern B."/>
            <person name="Solovyev V."/>
            <person name="Kosarev P."/>
            <person name="Brown G."/>
            <person name="Chen H.C."/>
            <person name="Ermolaeva O."/>
            <person name="Hlavina W."/>
            <person name="Kapustin Y."/>
            <person name="Kiryutin B."/>
            <person name="Kitts P."/>
            <person name="Maglott D."/>
            <person name="Pruitt K."/>
            <person name="Sapojnikov V."/>
            <person name="Souvorov A."/>
            <person name="Mackey A.J."/>
            <person name="Waterhouse R.M."/>
            <person name="Wyder S."/>
            <person name="Zdobnov E.M."/>
            <person name="Zdobnov E.M."/>
            <person name="Wyder S."/>
            <person name="Kriventseva E.V."/>
            <person name="Kadowaki T."/>
            <person name="Bork P."/>
            <person name="Aranda M."/>
            <person name="Bao R."/>
            <person name="Beermann A."/>
            <person name="Berns N."/>
            <person name="Bolognesi R."/>
            <person name="Bonneton F."/>
            <person name="Bopp D."/>
            <person name="Brown S.J."/>
            <person name="Bucher G."/>
            <person name="Butts T."/>
            <person name="Chaumot A."/>
            <person name="Denell R.E."/>
            <person name="Ferrier D.E."/>
            <person name="Friedrich M."/>
            <person name="Gordon C.M."/>
            <person name="Jindra M."/>
            <person name="Klingler M."/>
            <person name="Lan Q."/>
            <person name="Lattorff H.M."/>
            <person name="Laudet V."/>
            <person name="von Levetsow C."/>
            <person name="Liu Z."/>
            <person name="Lutz R."/>
            <person name="Lynch J.A."/>
            <person name="da Fonseca R.N."/>
            <person name="Posnien N."/>
            <person name="Reuter R."/>
            <person name="Roth S."/>
            <person name="Savard J."/>
            <person name="Schinko J.B."/>
            <person name="Schmitt C."/>
            <person name="Schoppmeier M."/>
            <person name="Schroder R."/>
            <person name="Shippy T.D."/>
            <person name="Simonnet F."/>
            <person name="Marques-Souza H."/>
            <person name="Tautz D."/>
            <person name="Tomoyasu Y."/>
            <person name="Trauner J."/>
            <person name="Van der Zee M."/>
            <person name="Vervoort M."/>
            <person name="Wittkopp N."/>
            <person name="Wimmer E.A."/>
            <person name="Yang X."/>
            <person name="Jones A.K."/>
            <person name="Sattelle D.B."/>
            <person name="Ebert P.R."/>
            <person name="Nelson D."/>
            <person name="Scott J.G."/>
            <person name="Beeman R.W."/>
            <person name="Muthukrishnan S."/>
            <person name="Kramer K.J."/>
            <person name="Arakane Y."/>
            <person name="Beeman R.W."/>
            <person name="Zhu Q."/>
            <person name="Hogenkamp D."/>
            <person name="Dixit R."/>
            <person name="Oppert B."/>
            <person name="Jiang H."/>
            <person name="Zou Z."/>
            <person name="Marshall J."/>
            <person name="Elpidina E."/>
            <person name="Vinokurov K."/>
            <person name="Oppert C."/>
            <person name="Zou Z."/>
            <person name="Evans J."/>
            <person name="Lu Z."/>
            <person name="Zhao P."/>
            <person name="Sumathipala N."/>
            <person name="Altincicek B."/>
            <person name="Vilcinskas A."/>
            <person name="Williams M."/>
            <person name="Hultmark D."/>
            <person name="Hetru C."/>
            <person name="Jiang H."/>
            <person name="Grimmelikhuijzen C.J."/>
            <person name="Hauser F."/>
            <person name="Cazzamali G."/>
            <person name="Williamson M."/>
            <person name="Park Y."/>
            <person name="Li B."/>
            <person name="Tanaka Y."/>
            <person name="Predel R."/>
            <person name="Neupert S."/>
            <person name="Schachtner J."/>
            <person name="Verleyen P."/>
            <person name="Raible F."/>
            <person name="Bork P."/>
            <person name="Friedrich M."/>
            <person name="Walden K.K."/>
            <person name="Robertson H.M."/>
            <person name="Angeli S."/>
            <person name="Foret S."/>
            <person name="Bucher G."/>
            <person name="Schuetz S."/>
            <person name="Maleszka R."/>
            <person name="Wimmer E.A."/>
            <person name="Beeman R.W."/>
            <person name="Lorenzen M."/>
            <person name="Tomoyasu Y."/>
            <person name="Miller S.C."/>
            <person name="Grossmann D."/>
            <person name="Bucher G."/>
        </authorList>
    </citation>
    <scope>NUCLEOTIDE SEQUENCE [LARGE SCALE GENOMIC DNA]</scope>
    <source>
        <strain evidence="1 2">Georgia GA2</strain>
    </source>
</reference>
<dbReference type="AlphaFoldDB" id="D6X134"/>
<dbReference type="InParanoid" id="D6X134"/>
<dbReference type="EMBL" id="KQ971367">
    <property type="protein sequence ID" value="EFA09386.1"/>
    <property type="molecule type" value="Genomic_DNA"/>
</dbReference>
<gene>
    <name evidence="1" type="primary">GLEAN_04304</name>
    <name evidence="1" type="ORF">TcasGA2_TC004304</name>
</gene>
<reference evidence="1 2" key="2">
    <citation type="journal article" date="2010" name="Nucleic Acids Res.">
        <title>BeetleBase in 2010: revisions to provide comprehensive genomic information for Tribolium castaneum.</title>
        <authorList>
            <person name="Kim H.S."/>
            <person name="Murphy T."/>
            <person name="Xia J."/>
            <person name="Caragea D."/>
            <person name="Park Y."/>
            <person name="Beeman R.W."/>
            <person name="Lorenzen M.D."/>
            <person name="Butcher S."/>
            <person name="Manak J.R."/>
            <person name="Brown S.J."/>
        </authorList>
    </citation>
    <scope>GENOME REANNOTATION</scope>
    <source>
        <strain evidence="1 2">Georgia GA2</strain>
    </source>
</reference>
<proteinExistence type="predicted"/>
<dbReference type="Proteomes" id="UP000007266">
    <property type="component" value="Linkage group 9"/>
</dbReference>
<evidence type="ECO:0000313" key="2">
    <source>
        <dbReference type="Proteomes" id="UP000007266"/>
    </source>
</evidence>
<protein>
    <submittedName>
        <fullName evidence="1">Uncharacterized protein</fullName>
    </submittedName>
</protein>
<evidence type="ECO:0000313" key="1">
    <source>
        <dbReference type="EMBL" id="EFA09386.1"/>
    </source>
</evidence>
<organism evidence="1 2">
    <name type="scientific">Tribolium castaneum</name>
    <name type="common">Red flour beetle</name>
    <dbReference type="NCBI Taxonomy" id="7070"/>
    <lineage>
        <taxon>Eukaryota</taxon>
        <taxon>Metazoa</taxon>
        <taxon>Ecdysozoa</taxon>
        <taxon>Arthropoda</taxon>
        <taxon>Hexapoda</taxon>
        <taxon>Insecta</taxon>
        <taxon>Pterygota</taxon>
        <taxon>Neoptera</taxon>
        <taxon>Endopterygota</taxon>
        <taxon>Coleoptera</taxon>
        <taxon>Polyphaga</taxon>
        <taxon>Cucujiformia</taxon>
        <taxon>Tenebrionidae</taxon>
        <taxon>Tenebrionidae incertae sedis</taxon>
        <taxon>Tribolium</taxon>
    </lineage>
</organism>
<keyword evidence="2" id="KW-1185">Reference proteome</keyword>